<name>A0AAU9J2M9_9CILI</name>
<organism evidence="2 3">
    <name type="scientific">Blepharisma stoltei</name>
    <dbReference type="NCBI Taxonomy" id="1481888"/>
    <lineage>
        <taxon>Eukaryota</taxon>
        <taxon>Sar</taxon>
        <taxon>Alveolata</taxon>
        <taxon>Ciliophora</taxon>
        <taxon>Postciliodesmatophora</taxon>
        <taxon>Heterotrichea</taxon>
        <taxon>Heterotrichida</taxon>
        <taxon>Blepharismidae</taxon>
        <taxon>Blepharisma</taxon>
    </lineage>
</organism>
<sequence>MVHQLSICVFFILFAFSYGGSFSYCTNFILTTPYFDSTNVRFNSQINDGKYVTTHYNQKSSVVSPAVSCSSTYMNAYQWYLDADYTGCTSLSDFGLGLWVNFESTKGTLLMKIGNFGGYTNTYQVNSDADGTLKFTFKVISDNIDVDDFSISVPLNTWTLLLFHWIDSTFEIFMPGQAMISKTASGAYPFAKPDNGDWQIGYGIKAKIYQILGFKSATINTDFSIITLSDGTNSLDVKVTCPTTCTDSACHPTQKCLSQTSDCSNCDTTGCLACTTNTRNKATYCNIITCAAHSVCSPVGDFMACEHGYYLYKPLSGDAVCTQCKDSCTSCDKGKGCFQCADAIAKDGTTCRVDSIGYYVSLEGTNIKIDFGSPLVSALNIVSLTAKSSQGVAIDTSQWTVNACAVGATSCTIVTNLDINKLPITYDFEFAQA</sequence>
<dbReference type="AlphaFoldDB" id="A0AAU9J2M9"/>
<feature type="signal peptide" evidence="1">
    <location>
        <begin position="1"/>
        <end position="19"/>
    </location>
</feature>
<feature type="chain" id="PRO_5043605724" evidence="1">
    <location>
        <begin position="20"/>
        <end position="433"/>
    </location>
</feature>
<dbReference type="Pfam" id="PF13385">
    <property type="entry name" value="Laminin_G_3"/>
    <property type="match status" value="1"/>
</dbReference>
<protein>
    <submittedName>
        <fullName evidence="2">Uncharacterized protein</fullName>
    </submittedName>
</protein>
<accession>A0AAU9J2M9</accession>
<keyword evidence="1" id="KW-0732">Signal</keyword>
<reference evidence="2" key="1">
    <citation type="submission" date="2021-09" db="EMBL/GenBank/DDBJ databases">
        <authorList>
            <consortium name="AG Swart"/>
            <person name="Singh M."/>
            <person name="Singh A."/>
            <person name="Seah K."/>
            <person name="Emmerich C."/>
        </authorList>
    </citation>
    <scope>NUCLEOTIDE SEQUENCE</scope>
    <source>
        <strain evidence="2">ATCC30299</strain>
    </source>
</reference>
<dbReference type="SUPFAM" id="SSF57184">
    <property type="entry name" value="Growth factor receptor domain"/>
    <property type="match status" value="1"/>
</dbReference>
<comment type="caution">
    <text evidence="2">The sequence shown here is derived from an EMBL/GenBank/DDBJ whole genome shotgun (WGS) entry which is preliminary data.</text>
</comment>
<evidence type="ECO:0000313" key="2">
    <source>
        <dbReference type="EMBL" id="CAG9318586.1"/>
    </source>
</evidence>
<evidence type="ECO:0000313" key="3">
    <source>
        <dbReference type="Proteomes" id="UP001162131"/>
    </source>
</evidence>
<evidence type="ECO:0000256" key="1">
    <source>
        <dbReference type="SAM" id="SignalP"/>
    </source>
</evidence>
<keyword evidence="3" id="KW-1185">Reference proteome</keyword>
<dbReference type="InterPro" id="IPR013320">
    <property type="entry name" value="ConA-like_dom_sf"/>
</dbReference>
<dbReference type="EMBL" id="CAJZBQ010000021">
    <property type="protein sequence ID" value="CAG9318586.1"/>
    <property type="molecule type" value="Genomic_DNA"/>
</dbReference>
<dbReference type="SUPFAM" id="SSF49899">
    <property type="entry name" value="Concanavalin A-like lectins/glucanases"/>
    <property type="match status" value="1"/>
</dbReference>
<dbReference type="Proteomes" id="UP001162131">
    <property type="component" value="Unassembled WGS sequence"/>
</dbReference>
<gene>
    <name evidence="2" type="ORF">BSTOLATCC_MIC21960</name>
</gene>
<proteinExistence type="predicted"/>
<dbReference type="InterPro" id="IPR009030">
    <property type="entry name" value="Growth_fac_rcpt_cys_sf"/>
</dbReference>